<proteinExistence type="predicted"/>
<dbReference type="RefSeq" id="WP_191287203.1">
    <property type="nucleotide sequence ID" value="NZ_BNCH01000007.1"/>
</dbReference>
<dbReference type="EMBL" id="BNCH01000007">
    <property type="protein sequence ID" value="GHF05405.1"/>
    <property type="molecule type" value="Genomic_DNA"/>
</dbReference>
<sequence>MNLHKVLIPLIPLILTTPAAMADPVTVANCGTAHSYDTAPTRAITLNQQATEVMLALGLEDKMIGTAYLDDAIPAPWKDAYDSVPVLAEKYPAAEVVLTKEPDFLFAGFGSAFSEDNLGAAQKWHDLGVGTYLVDASSKTYHPKDVPLTIAPILKDIEVIGDIFHVEDRADALIADTKSRIEAVQDNPAGAGRSAFIYDSGTDTPYSVGCCGGPALVARTAGLNSISADVDGTWVDLAWETVVAADPDVIILIEADWSTAAEKREYMENDPVLSELTAVKDGKFVTVPFSETLLGMRFADGVENVNAQLAALK</sequence>
<dbReference type="PROSITE" id="PS50983">
    <property type="entry name" value="FE_B12_PBP"/>
    <property type="match status" value="1"/>
</dbReference>
<keyword evidence="4" id="KW-1185">Reference proteome</keyword>
<dbReference type="InterPro" id="IPR050902">
    <property type="entry name" value="ABC_Transporter_SBP"/>
</dbReference>
<dbReference type="PANTHER" id="PTHR30535">
    <property type="entry name" value="VITAMIN B12-BINDING PROTEIN"/>
    <property type="match status" value="1"/>
</dbReference>
<dbReference type="InterPro" id="IPR002491">
    <property type="entry name" value="ABC_transptr_periplasmic_BD"/>
</dbReference>
<protein>
    <submittedName>
        <fullName evidence="3">Lipoprotein</fullName>
    </submittedName>
</protein>
<name>A0ABQ3J960_9RHOB</name>
<evidence type="ECO:0000313" key="4">
    <source>
        <dbReference type="Proteomes" id="UP000609802"/>
    </source>
</evidence>
<dbReference type="PANTHER" id="PTHR30535:SF7">
    <property type="entry name" value="IRON(III) DICITRATE-BINDING PROTEIN"/>
    <property type="match status" value="1"/>
</dbReference>
<keyword evidence="1" id="KW-0732">Signal</keyword>
<dbReference type="Pfam" id="PF01497">
    <property type="entry name" value="Peripla_BP_2"/>
    <property type="match status" value="1"/>
</dbReference>
<gene>
    <name evidence="3" type="ORF">GCM10016455_28350</name>
</gene>
<dbReference type="Proteomes" id="UP000609802">
    <property type="component" value="Unassembled WGS sequence"/>
</dbReference>
<feature type="chain" id="PRO_5045866320" evidence="1">
    <location>
        <begin position="23"/>
        <end position="313"/>
    </location>
</feature>
<dbReference type="Gene3D" id="3.40.50.1980">
    <property type="entry name" value="Nitrogenase molybdenum iron protein domain"/>
    <property type="match status" value="2"/>
</dbReference>
<evidence type="ECO:0000256" key="1">
    <source>
        <dbReference type="SAM" id="SignalP"/>
    </source>
</evidence>
<feature type="signal peptide" evidence="1">
    <location>
        <begin position="1"/>
        <end position="22"/>
    </location>
</feature>
<keyword evidence="3" id="KW-0449">Lipoprotein</keyword>
<reference evidence="4" key="1">
    <citation type="journal article" date="2019" name="Int. J. Syst. Evol. Microbiol.">
        <title>The Global Catalogue of Microorganisms (GCM) 10K type strain sequencing project: providing services to taxonomists for standard genome sequencing and annotation.</title>
        <authorList>
            <consortium name="The Broad Institute Genomics Platform"/>
            <consortium name="The Broad Institute Genome Sequencing Center for Infectious Disease"/>
            <person name="Wu L."/>
            <person name="Ma J."/>
        </authorList>
    </citation>
    <scope>NUCLEOTIDE SEQUENCE [LARGE SCALE GENOMIC DNA]</scope>
    <source>
        <strain evidence="4">KCTC 42443</strain>
    </source>
</reference>
<comment type="caution">
    <text evidence="3">The sequence shown here is derived from an EMBL/GenBank/DDBJ whole genome shotgun (WGS) entry which is preliminary data.</text>
</comment>
<organism evidence="3 4">
    <name type="scientific">Aliiroseovarius zhejiangensis</name>
    <dbReference type="NCBI Taxonomy" id="1632025"/>
    <lineage>
        <taxon>Bacteria</taxon>
        <taxon>Pseudomonadati</taxon>
        <taxon>Pseudomonadota</taxon>
        <taxon>Alphaproteobacteria</taxon>
        <taxon>Rhodobacterales</taxon>
        <taxon>Paracoccaceae</taxon>
        <taxon>Aliiroseovarius</taxon>
    </lineage>
</organism>
<evidence type="ECO:0000313" key="3">
    <source>
        <dbReference type="EMBL" id="GHF05405.1"/>
    </source>
</evidence>
<dbReference type="SUPFAM" id="SSF53807">
    <property type="entry name" value="Helical backbone' metal receptor"/>
    <property type="match status" value="1"/>
</dbReference>
<accession>A0ABQ3J960</accession>
<evidence type="ECO:0000259" key="2">
    <source>
        <dbReference type="PROSITE" id="PS50983"/>
    </source>
</evidence>
<feature type="domain" description="Fe/B12 periplasmic-binding" evidence="2">
    <location>
        <begin position="42"/>
        <end position="313"/>
    </location>
</feature>